<evidence type="ECO:0000256" key="1">
    <source>
        <dbReference type="SAM" id="Phobius"/>
    </source>
</evidence>
<keyword evidence="1" id="KW-0472">Membrane</keyword>
<dbReference type="Pfam" id="PF07495">
    <property type="entry name" value="Y_Y_Y"/>
    <property type="match status" value="1"/>
</dbReference>
<name>A0A4R0MJZ2_9SPHI</name>
<dbReference type="InterPro" id="IPR036890">
    <property type="entry name" value="HATPase_C_sf"/>
</dbReference>
<dbReference type="Gene3D" id="2.130.10.10">
    <property type="entry name" value="YVTN repeat-like/Quinoprotein amine dehydrogenase"/>
    <property type="match status" value="3"/>
</dbReference>
<feature type="transmembrane region" description="Helical" evidence="1">
    <location>
        <begin position="766"/>
        <end position="786"/>
    </location>
</feature>
<feature type="domain" description="Signal transduction histidine kinase internal region" evidence="2">
    <location>
        <begin position="808"/>
        <end position="887"/>
    </location>
</feature>
<dbReference type="OrthoDB" id="9809670at2"/>
<keyword evidence="1" id="KW-0812">Transmembrane</keyword>
<dbReference type="PANTHER" id="PTHR34220">
    <property type="entry name" value="SENSOR HISTIDINE KINASE YPDA"/>
    <property type="match status" value="1"/>
</dbReference>
<dbReference type="InterPro" id="IPR013783">
    <property type="entry name" value="Ig-like_fold"/>
</dbReference>
<dbReference type="Gene3D" id="2.60.40.10">
    <property type="entry name" value="Immunoglobulins"/>
    <property type="match status" value="1"/>
</dbReference>
<dbReference type="GO" id="GO:0016020">
    <property type="term" value="C:membrane"/>
    <property type="evidence" value="ECO:0007669"/>
    <property type="project" value="InterPro"/>
</dbReference>
<gene>
    <name evidence="4" type="ORF">EZ444_23485</name>
</gene>
<feature type="domain" description="Two component regulator three Y" evidence="3">
    <location>
        <begin position="702"/>
        <end position="755"/>
    </location>
</feature>
<dbReference type="InterPro" id="IPR015943">
    <property type="entry name" value="WD40/YVTN_repeat-like_dom_sf"/>
</dbReference>
<dbReference type="InterPro" id="IPR011110">
    <property type="entry name" value="Reg_prop"/>
</dbReference>
<dbReference type="AlphaFoldDB" id="A0A4R0MJZ2"/>
<dbReference type="SUPFAM" id="SSF55874">
    <property type="entry name" value="ATPase domain of HSP90 chaperone/DNA topoisomerase II/histidine kinase"/>
    <property type="match status" value="1"/>
</dbReference>
<dbReference type="SUPFAM" id="SSF50998">
    <property type="entry name" value="Quinoprotein alcohol dehydrogenase-like"/>
    <property type="match status" value="1"/>
</dbReference>
<dbReference type="Proteomes" id="UP000291117">
    <property type="component" value="Unassembled WGS sequence"/>
</dbReference>
<dbReference type="Pfam" id="PF07494">
    <property type="entry name" value="Reg_prop"/>
    <property type="match status" value="2"/>
</dbReference>
<dbReference type="Gene3D" id="3.30.565.10">
    <property type="entry name" value="Histidine kinase-like ATPase, C-terminal domain"/>
    <property type="match status" value="1"/>
</dbReference>
<evidence type="ECO:0000313" key="5">
    <source>
        <dbReference type="Proteomes" id="UP000291117"/>
    </source>
</evidence>
<accession>A0A4R0MJZ2</accession>
<reference evidence="4 5" key="1">
    <citation type="submission" date="2019-02" db="EMBL/GenBank/DDBJ databases">
        <title>Pedobacter sp. RP-3-8 sp. nov., isolated from Arctic soil.</title>
        <authorList>
            <person name="Dahal R.H."/>
        </authorList>
    </citation>
    <scope>NUCLEOTIDE SEQUENCE [LARGE SCALE GENOMIC DNA]</scope>
    <source>
        <strain evidence="4 5">RP-3-8</strain>
    </source>
</reference>
<dbReference type="InterPro" id="IPR010559">
    <property type="entry name" value="Sig_transdc_His_kin_internal"/>
</dbReference>
<dbReference type="Pfam" id="PF06580">
    <property type="entry name" value="His_kinase"/>
    <property type="match status" value="1"/>
</dbReference>
<dbReference type="GO" id="GO:0000155">
    <property type="term" value="F:phosphorelay sensor kinase activity"/>
    <property type="evidence" value="ECO:0007669"/>
    <property type="project" value="InterPro"/>
</dbReference>
<dbReference type="EMBL" id="SJSM01000025">
    <property type="protein sequence ID" value="TCC86753.1"/>
    <property type="molecule type" value="Genomic_DNA"/>
</dbReference>
<keyword evidence="5" id="KW-1185">Reference proteome</keyword>
<dbReference type="InterPro" id="IPR011047">
    <property type="entry name" value="Quinoprotein_ADH-like_sf"/>
</dbReference>
<organism evidence="4 5">
    <name type="scientific">Pedobacter hiemivivus</name>
    <dbReference type="NCBI Taxonomy" id="2530454"/>
    <lineage>
        <taxon>Bacteria</taxon>
        <taxon>Pseudomonadati</taxon>
        <taxon>Bacteroidota</taxon>
        <taxon>Sphingobacteriia</taxon>
        <taxon>Sphingobacteriales</taxon>
        <taxon>Sphingobacteriaceae</taxon>
        <taxon>Pedobacter</taxon>
    </lineage>
</organism>
<evidence type="ECO:0000313" key="4">
    <source>
        <dbReference type="EMBL" id="TCC86753.1"/>
    </source>
</evidence>
<dbReference type="InterPro" id="IPR011123">
    <property type="entry name" value="Y_Y_Y"/>
</dbReference>
<dbReference type="SUPFAM" id="SSF63829">
    <property type="entry name" value="Calcium-dependent phosphotriesterase"/>
    <property type="match status" value="1"/>
</dbReference>
<dbReference type="PANTHER" id="PTHR34220:SF7">
    <property type="entry name" value="SENSOR HISTIDINE KINASE YPDA"/>
    <property type="match status" value="1"/>
</dbReference>
<evidence type="ECO:0000259" key="3">
    <source>
        <dbReference type="Pfam" id="PF07495"/>
    </source>
</evidence>
<protein>
    <submittedName>
        <fullName evidence="4">Diguanylate cyclase</fullName>
    </submittedName>
</protein>
<sequence length="1009" mass="116113">MEKKLQYQEDAQVISLTKLNHILVLTAINKQLNLTGRFVFLIILLLTISPNSYSQTTNLQHFSTKNGLPSNNCYYTLQDSKGYIWVATDAGVSRFDGKIFENFSIDDGLPDNQILQLKEDKSGRIWFLALNGQLSYFFNGKIYNETNEKLLKLLKFNAVIVSFFEDSKGRIWFGTNKNILVMWDGKTIMKFISADLQHPYVSTFIHEDKLGTIWAFSNECVRIFNNKTFKISSHGTLPLSYKTILNLPNKTLGYLDKKGLNIRNGDNQRLLLKIDTALLNNDPGYFFLDKKDDLWLSNSNGIYHVEPSGKTTQYLKNISSSQIIKDAKNNMWFTTTSGIYMLPQKAERLYVINKANGLGSDLVKSIVKDNHDRLWLGMDEGNINILDLNTFKASEIQLKDKKRYNVVKHLVYDTLKQTMYFASDYGLGRINNIYNTRNIDYLKETNNRMFVIKSLSLGNDRTLAIALSSGVYILPYQVNKLEFTLSHFKQGADFFTNRAYRVFYDKEQNLWFSNITGLSEYSKGILYNYFGENLLLTKRINDIQKLDDGTIVLATDGYGIIFLKNKKVIKVITRKDGLANNICKRLFVKDNYIWIITNNGINRIALSDKQLSVESFEYTNTLLADDINDLFIDDHYAYFATNNGLIYFPYHKENAQHEAPKVLISSIVNNKTKLALNTAMHTLAPSNNSITFTYSVIDFQNKSITYRYRLKTEANWTETKSRRLEFPSLEPGDYTFEISAKSNNSNWSTPTRVNFSLKKHFWQTNLFLVGIFLLAGFAFYKVAVVVTKIQKNKEQQQLLLKNKILMLEQRALQAMMNPHFVFNVMNSIQHYINTKDTNSANKILTGFAKLIRKNLEICTKSFISLDEELEYLELYLSLEKKRFGEKFKYHIHVNNIIDKEETLIPSMILQPYIENAIWHGLMPKEDGGKLDIRIDLKGEEHLVIEIIDDGVGIDNSLKSKKGHHISKGMSLTRERINLLNQVEPNPIQIDIKQNGISGTFVSILIPLNS</sequence>
<proteinExistence type="predicted"/>
<comment type="caution">
    <text evidence="4">The sequence shown here is derived from an EMBL/GenBank/DDBJ whole genome shotgun (WGS) entry which is preliminary data.</text>
</comment>
<evidence type="ECO:0000259" key="2">
    <source>
        <dbReference type="Pfam" id="PF06580"/>
    </source>
</evidence>
<keyword evidence="1" id="KW-1133">Transmembrane helix</keyword>
<dbReference type="InterPro" id="IPR050640">
    <property type="entry name" value="Bact_2-comp_sensor_kinase"/>
</dbReference>